<dbReference type="AlphaFoldDB" id="A0A238WI99"/>
<dbReference type="Pfam" id="PF07715">
    <property type="entry name" value="Plug"/>
    <property type="match status" value="1"/>
</dbReference>
<feature type="region of interest" description="Disordered" evidence="8">
    <location>
        <begin position="806"/>
        <end position="829"/>
    </location>
</feature>
<dbReference type="InterPro" id="IPR037066">
    <property type="entry name" value="Plug_dom_sf"/>
</dbReference>
<dbReference type="SUPFAM" id="SSF56935">
    <property type="entry name" value="Porins"/>
    <property type="match status" value="1"/>
</dbReference>
<dbReference type="GO" id="GO:0009279">
    <property type="term" value="C:cell outer membrane"/>
    <property type="evidence" value="ECO:0007669"/>
    <property type="project" value="UniProtKB-SubCell"/>
</dbReference>
<dbReference type="PROSITE" id="PS52016">
    <property type="entry name" value="TONB_DEPENDENT_REC_3"/>
    <property type="match status" value="1"/>
</dbReference>
<comment type="similarity">
    <text evidence="7">Belongs to the TonB-dependent receptor family.</text>
</comment>
<organism evidence="12 13">
    <name type="scientific">Hymenobacter mucosus</name>
    <dbReference type="NCBI Taxonomy" id="1411120"/>
    <lineage>
        <taxon>Bacteria</taxon>
        <taxon>Pseudomonadati</taxon>
        <taxon>Bacteroidota</taxon>
        <taxon>Cytophagia</taxon>
        <taxon>Cytophagales</taxon>
        <taxon>Hymenobacteraceae</taxon>
        <taxon>Hymenobacter</taxon>
    </lineage>
</organism>
<evidence type="ECO:0000256" key="2">
    <source>
        <dbReference type="ARBA" id="ARBA00022448"/>
    </source>
</evidence>
<dbReference type="InterPro" id="IPR036942">
    <property type="entry name" value="Beta-barrel_TonB_sf"/>
</dbReference>
<accession>A0A238WI99</accession>
<evidence type="ECO:0000256" key="1">
    <source>
        <dbReference type="ARBA" id="ARBA00004571"/>
    </source>
</evidence>
<dbReference type="Gene3D" id="2.170.130.10">
    <property type="entry name" value="TonB-dependent receptor, plug domain"/>
    <property type="match status" value="1"/>
</dbReference>
<dbReference type="Proteomes" id="UP000198310">
    <property type="component" value="Unassembled WGS sequence"/>
</dbReference>
<evidence type="ECO:0000313" key="13">
    <source>
        <dbReference type="Proteomes" id="UP000198310"/>
    </source>
</evidence>
<dbReference type="InterPro" id="IPR008969">
    <property type="entry name" value="CarboxyPept-like_regulatory"/>
</dbReference>
<dbReference type="InterPro" id="IPR039426">
    <property type="entry name" value="TonB-dep_rcpt-like"/>
</dbReference>
<feature type="signal peptide" evidence="9">
    <location>
        <begin position="1"/>
        <end position="20"/>
    </location>
</feature>
<feature type="region of interest" description="Disordered" evidence="8">
    <location>
        <begin position="297"/>
        <end position="323"/>
    </location>
</feature>
<evidence type="ECO:0000256" key="7">
    <source>
        <dbReference type="PROSITE-ProRule" id="PRU01360"/>
    </source>
</evidence>
<comment type="subcellular location">
    <subcellularLocation>
        <location evidence="1 7">Cell outer membrane</location>
        <topology evidence="1 7">Multi-pass membrane protein</topology>
    </subcellularLocation>
</comment>
<keyword evidence="4 7" id="KW-0812">Transmembrane</keyword>
<dbReference type="Gene3D" id="2.40.170.20">
    <property type="entry name" value="TonB-dependent receptor, beta-barrel domain"/>
    <property type="match status" value="1"/>
</dbReference>
<evidence type="ECO:0000256" key="8">
    <source>
        <dbReference type="SAM" id="MobiDB-lite"/>
    </source>
</evidence>
<dbReference type="RefSeq" id="WP_179225474.1">
    <property type="nucleotide sequence ID" value="NZ_FZNS01000002.1"/>
</dbReference>
<protein>
    <submittedName>
        <fullName evidence="12">Outer membrane receptor proteins, mostly Fe transport</fullName>
    </submittedName>
</protein>
<proteinExistence type="inferred from homology"/>
<keyword evidence="6 7" id="KW-0998">Cell outer membrane</keyword>
<keyword evidence="3 7" id="KW-1134">Transmembrane beta strand</keyword>
<dbReference type="PANTHER" id="PTHR40980">
    <property type="entry name" value="PLUG DOMAIN-CONTAINING PROTEIN"/>
    <property type="match status" value="1"/>
</dbReference>
<feature type="chain" id="PRO_5013076754" evidence="9">
    <location>
        <begin position="21"/>
        <end position="829"/>
    </location>
</feature>
<feature type="domain" description="Outer membrane protein beta-barrel" evidence="11">
    <location>
        <begin position="393"/>
        <end position="797"/>
    </location>
</feature>
<name>A0A238WI99_9BACT</name>
<keyword evidence="2 7" id="KW-0813">Transport</keyword>
<keyword evidence="12" id="KW-0675">Receptor</keyword>
<keyword evidence="5 7" id="KW-0472">Membrane</keyword>
<dbReference type="InterPro" id="IPR012910">
    <property type="entry name" value="Plug_dom"/>
</dbReference>
<sequence length="829" mass="91227">MKQAFTLALLALLAAPAAWAQTTTAPATTASLKGTGRLTGRVVDATTKKPVEYATVALLPATGTTPLTGTACDADGRFELKDLPAGSYRLQLSFVGYTTRFEPVTVTSSATEVGALTLASAAQNLAGVTVTGERPVVETKPDRLVYNADQDASNTGGTAADILRKTPLVNLDGEGNVQLRGTSNVRILINNKPSALLSGNLAEALKQIPADQIKAIEVVTAPSAKYDGEGSGGVINIVLKKNSLQGMNGSVGASGGNRNQGLNGSLNAKRGVVGVNTKLSGFRNRYPFRSSTTRTSFLPNGAVGQLNERTTSRNQGQGGYGQVELTYDPSPLHSFTISGNGNLYNNRTPQELFNQYQGEPKLDTLYSRDINRQDQSRNFDLNAGYTRTFGEKQPRREWSVLAQHTSNRSREQYRLDQFPTSELRGPIEYQEASRNLARNLETTFQTDYTQPFGEKNTLEVGAKHIRRQVSSDYTLDTLLTSEQTGFVRSPLRSNRFDYHQNVLAAYGTYNFSLGKKYAFSLGTRLERTDIQGEFQNEAGRFSNDYLNVLPNLSATRTLKKDGQTLRLSYSRRIQRPQIYFLNPYVNQVTPNSVSFGNPKLRPEMAQLAELTYGTFAEKTSFNASAFVRRTGNSIERFSDYNEELARNETTYGNLSTTTIYGVNLYGSWKPLKDWDLSSNLSGDYTNLRSALLNRPNRRASIYMNINSSLKLGKAYTLQGYGGFWTGGVELQTRYSGGLYYGLSVKKLLLAEKADITLGANNFLAPGREFRSTTTTPDFINQGIFYSYQRSFRLSFNYRFGKLEGGQRQRRTIRNDDSKGGGSGQQGGGQ</sequence>
<evidence type="ECO:0000313" key="12">
    <source>
        <dbReference type="EMBL" id="SNR46051.1"/>
    </source>
</evidence>
<dbReference type="EMBL" id="FZNS01000002">
    <property type="protein sequence ID" value="SNR46051.1"/>
    <property type="molecule type" value="Genomic_DNA"/>
</dbReference>
<feature type="domain" description="TonB-dependent receptor plug" evidence="10">
    <location>
        <begin position="145"/>
        <end position="234"/>
    </location>
</feature>
<gene>
    <name evidence="12" type="ORF">SAMN06269173_102618</name>
</gene>
<evidence type="ECO:0000256" key="9">
    <source>
        <dbReference type="SAM" id="SignalP"/>
    </source>
</evidence>
<keyword evidence="13" id="KW-1185">Reference proteome</keyword>
<dbReference type="Pfam" id="PF14905">
    <property type="entry name" value="OMP_b-brl_3"/>
    <property type="match status" value="1"/>
</dbReference>
<evidence type="ECO:0000256" key="3">
    <source>
        <dbReference type="ARBA" id="ARBA00022452"/>
    </source>
</evidence>
<feature type="compositionally biased region" description="Basic and acidic residues" evidence="8">
    <location>
        <begin position="806"/>
        <end position="818"/>
    </location>
</feature>
<evidence type="ECO:0000256" key="6">
    <source>
        <dbReference type="ARBA" id="ARBA00023237"/>
    </source>
</evidence>
<dbReference type="PANTHER" id="PTHR40980:SF4">
    <property type="entry name" value="TONB-DEPENDENT RECEPTOR-LIKE BETA-BARREL DOMAIN-CONTAINING PROTEIN"/>
    <property type="match status" value="1"/>
</dbReference>
<dbReference type="SUPFAM" id="SSF49464">
    <property type="entry name" value="Carboxypeptidase regulatory domain-like"/>
    <property type="match status" value="1"/>
</dbReference>
<evidence type="ECO:0000259" key="10">
    <source>
        <dbReference type="Pfam" id="PF07715"/>
    </source>
</evidence>
<feature type="compositionally biased region" description="Gly residues" evidence="8">
    <location>
        <begin position="819"/>
        <end position="829"/>
    </location>
</feature>
<evidence type="ECO:0000256" key="4">
    <source>
        <dbReference type="ARBA" id="ARBA00022692"/>
    </source>
</evidence>
<evidence type="ECO:0000259" key="11">
    <source>
        <dbReference type="Pfam" id="PF14905"/>
    </source>
</evidence>
<dbReference type="Gene3D" id="2.60.40.1120">
    <property type="entry name" value="Carboxypeptidase-like, regulatory domain"/>
    <property type="match status" value="1"/>
</dbReference>
<dbReference type="InterPro" id="IPR041700">
    <property type="entry name" value="OMP_b-brl_3"/>
</dbReference>
<dbReference type="Pfam" id="PF13715">
    <property type="entry name" value="CarbopepD_reg_2"/>
    <property type="match status" value="1"/>
</dbReference>
<keyword evidence="9" id="KW-0732">Signal</keyword>
<reference evidence="13" key="1">
    <citation type="submission" date="2017-06" db="EMBL/GenBank/DDBJ databases">
        <authorList>
            <person name="Varghese N."/>
            <person name="Submissions S."/>
        </authorList>
    </citation>
    <scope>NUCLEOTIDE SEQUENCE [LARGE SCALE GENOMIC DNA]</scope>
    <source>
        <strain evidence="13">DSM 28041</strain>
    </source>
</reference>
<evidence type="ECO:0000256" key="5">
    <source>
        <dbReference type="ARBA" id="ARBA00023136"/>
    </source>
</evidence>